<organism evidence="2 3">
    <name type="scientific">Marasmius oreades</name>
    <name type="common">fairy-ring Marasmius</name>
    <dbReference type="NCBI Taxonomy" id="181124"/>
    <lineage>
        <taxon>Eukaryota</taxon>
        <taxon>Fungi</taxon>
        <taxon>Dikarya</taxon>
        <taxon>Basidiomycota</taxon>
        <taxon>Agaricomycotina</taxon>
        <taxon>Agaricomycetes</taxon>
        <taxon>Agaricomycetidae</taxon>
        <taxon>Agaricales</taxon>
        <taxon>Marasmiineae</taxon>
        <taxon>Marasmiaceae</taxon>
        <taxon>Marasmius</taxon>
    </lineage>
</organism>
<protein>
    <submittedName>
        <fullName evidence="2">Uncharacterized protein</fullName>
    </submittedName>
</protein>
<evidence type="ECO:0000313" key="3">
    <source>
        <dbReference type="Proteomes" id="UP001049176"/>
    </source>
</evidence>
<dbReference type="KEGG" id="more:E1B28_012032"/>
<feature type="region of interest" description="Disordered" evidence="1">
    <location>
        <begin position="78"/>
        <end position="115"/>
    </location>
</feature>
<name>A0A9P7UN91_9AGAR</name>
<dbReference type="Proteomes" id="UP001049176">
    <property type="component" value="Chromosome 8"/>
</dbReference>
<accession>A0A9P7UN91</accession>
<comment type="caution">
    <text evidence="2">The sequence shown here is derived from an EMBL/GenBank/DDBJ whole genome shotgun (WGS) entry which is preliminary data.</text>
</comment>
<evidence type="ECO:0000256" key="1">
    <source>
        <dbReference type="SAM" id="MobiDB-lite"/>
    </source>
</evidence>
<dbReference type="EMBL" id="CM032188">
    <property type="protein sequence ID" value="KAG7087993.1"/>
    <property type="molecule type" value="Genomic_DNA"/>
</dbReference>
<evidence type="ECO:0000313" key="2">
    <source>
        <dbReference type="EMBL" id="KAG7087993.1"/>
    </source>
</evidence>
<dbReference type="RefSeq" id="XP_043004464.1">
    <property type="nucleotide sequence ID" value="XM_043157098.1"/>
</dbReference>
<sequence>MACIQLYVSPYGLMLGPTSGKSNLGDFLVHVENRNEKIVVESAGVDRWGVLGEECGEGWKEGGEGLVDIATTLGISSALASSSSPSSTEEEASSPSSYGHVGDGVPMDLSNIEEA</sequence>
<dbReference type="GeneID" id="66081107"/>
<gene>
    <name evidence="2" type="ORF">E1B28_012032</name>
</gene>
<dbReference type="AlphaFoldDB" id="A0A9P7UN91"/>
<proteinExistence type="predicted"/>
<keyword evidence="3" id="KW-1185">Reference proteome</keyword>
<feature type="compositionally biased region" description="Low complexity" evidence="1">
    <location>
        <begin position="78"/>
        <end position="97"/>
    </location>
</feature>
<reference evidence="2" key="1">
    <citation type="journal article" date="2021" name="Genome Biol. Evol.">
        <title>The assembled and annotated genome of the fairy-ring fungus Marasmius oreades.</title>
        <authorList>
            <person name="Hiltunen M."/>
            <person name="Ament-Velasquez S.L."/>
            <person name="Johannesson H."/>
        </authorList>
    </citation>
    <scope>NUCLEOTIDE SEQUENCE</scope>
    <source>
        <strain evidence="2">03SP1</strain>
    </source>
</reference>